<comment type="similarity">
    <text evidence="2">Belongs to the FAM3 family.</text>
</comment>
<evidence type="ECO:0000313" key="9">
    <source>
        <dbReference type="EMBL" id="KAF6031073.1"/>
    </source>
</evidence>
<feature type="region of interest" description="Disordered" evidence="6">
    <location>
        <begin position="159"/>
        <end position="221"/>
    </location>
</feature>
<comment type="caution">
    <text evidence="9">The sequence shown here is derived from an EMBL/GenBank/DDBJ whole genome shotgun (WGS) entry which is preliminary data.</text>
</comment>
<feature type="transmembrane region" description="Helical" evidence="7">
    <location>
        <begin position="12"/>
        <end position="36"/>
    </location>
</feature>
<dbReference type="PROSITE" id="PS52031">
    <property type="entry name" value="GG_LECTIN"/>
    <property type="match status" value="1"/>
</dbReference>
<evidence type="ECO:0000256" key="3">
    <source>
        <dbReference type="ARBA" id="ARBA00022525"/>
    </source>
</evidence>
<evidence type="ECO:0000259" key="8">
    <source>
        <dbReference type="Pfam" id="PF15711"/>
    </source>
</evidence>
<accession>A0A7J7JYR2</accession>
<evidence type="ECO:0000256" key="5">
    <source>
        <dbReference type="ARBA" id="ARBA00023157"/>
    </source>
</evidence>
<dbReference type="InterPro" id="IPR039477">
    <property type="entry name" value="ILEI/PANDER_dom"/>
</dbReference>
<name>A0A7J7JYR2_BUGNE</name>
<feature type="transmembrane region" description="Helical" evidence="7">
    <location>
        <begin position="48"/>
        <end position="68"/>
    </location>
</feature>
<dbReference type="Pfam" id="PF15711">
    <property type="entry name" value="ILEI"/>
    <property type="match status" value="1"/>
</dbReference>
<organism evidence="9 10">
    <name type="scientific">Bugula neritina</name>
    <name type="common">Brown bryozoan</name>
    <name type="synonym">Sertularia neritina</name>
    <dbReference type="NCBI Taxonomy" id="10212"/>
    <lineage>
        <taxon>Eukaryota</taxon>
        <taxon>Metazoa</taxon>
        <taxon>Spiralia</taxon>
        <taxon>Lophotrochozoa</taxon>
        <taxon>Bryozoa</taxon>
        <taxon>Gymnolaemata</taxon>
        <taxon>Cheilostomatida</taxon>
        <taxon>Flustrina</taxon>
        <taxon>Buguloidea</taxon>
        <taxon>Bugulidae</taxon>
        <taxon>Bugula</taxon>
    </lineage>
</organism>
<protein>
    <recommendedName>
        <fullName evidence="8">ILEI/PANDER domain-containing protein</fullName>
    </recommendedName>
</protein>
<dbReference type="PANTHER" id="PTHR14592">
    <property type="entry name" value="UNCHARACTERIZED FAM3"/>
    <property type="match status" value="1"/>
</dbReference>
<evidence type="ECO:0000256" key="1">
    <source>
        <dbReference type="ARBA" id="ARBA00004613"/>
    </source>
</evidence>
<proteinExistence type="inferred from homology"/>
<sequence length="456" mass="49987">MLQQFSCAISLIFIYLAASFFAAFRPLVSTCIMGLVRYLRRFDLRFMLILTVLVLICVYVWNFSALTYTSGDSTPVFVASKISINKREVTSSQILDLDDRMMTLYNFYVVECVHIHGAVGGIDIHLGIGEYRGGITPSEHAPAGLVLPREVTIERSQSLLPGVLPHATPSSSAPTRSSDPVDAKEEQNVVENKPVGNDDGAKPANPIAAAQQDGNSKTVEEKKEPSAFTLCPVIVNCASNQFSYYVQSGQGTAQPPIICYNNELVMGKGTADKTYTRGANIVVIHPKFKTIIDRRSFDLYESSDNCMAMARFLSGFVPFKGQILMASFDEMSTNLCSSVKTLLNQYGSALAKNLKFRDNFVLVGEKALPGNFGFEKVGSVPKGGSWPAAAVNVSGCATQPISPKYVDVDVINGYSLENCGVQKCGFEEIEIHSYGRYWNKGTQTVHRKHVHILPRT</sequence>
<evidence type="ECO:0000256" key="2">
    <source>
        <dbReference type="ARBA" id="ARBA00010905"/>
    </source>
</evidence>
<reference evidence="9" key="1">
    <citation type="submission" date="2020-06" db="EMBL/GenBank/DDBJ databases">
        <title>Draft genome of Bugula neritina, a colonial animal packing powerful symbionts and potential medicines.</title>
        <authorList>
            <person name="Rayko M."/>
        </authorList>
    </citation>
    <scope>NUCLEOTIDE SEQUENCE [LARGE SCALE GENOMIC DNA]</scope>
    <source>
        <strain evidence="9">Kwan_BN1</strain>
    </source>
</reference>
<keyword evidence="3" id="KW-0964">Secreted</keyword>
<comment type="subcellular location">
    <subcellularLocation>
        <location evidence="1">Secreted</location>
    </subcellularLocation>
</comment>
<keyword evidence="7" id="KW-0812">Transmembrane</keyword>
<feature type="compositionally biased region" description="Low complexity" evidence="6">
    <location>
        <begin position="167"/>
        <end position="178"/>
    </location>
</feature>
<dbReference type="InterPro" id="IPR039220">
    <property type="entry name" value="FAM3"/>
</dbReference>
<dbReference type="EMBL" id="VXIV02001640">
    <property type="protein sequence ID" value="KAF6031073.1"/>
    <property type="molecule type" value="Genomic_DNA"/>
</dbReference>
<evidence type="ECO:0000256" key="4">
    <source>
        <dbReference type="ARBA" id="ARBA00022729"/>
    </source>
</evidence>
<keyword evidence="5" id="KW-1015">Disulfide bond</keyword>
<evidence type="ECO:0000256" key="6">
    <source>
        <dbReference type="SAM" id="MobiDB-lite"/>
    </source>
</evidence>
<dbReference type="OrthoDB" id="440755at2759"/>
<feature type="domain" description="ILEI/PANDER" evidence="8">
    <location>
        <begin position="277"/>
        <end position="366"/>
    </location>
</feature>
<evidence type="ECO:0000256" key="7">
    <source>
        <dbReference type="SAM" id="Phobius"/>
    </source>
</evidence>
<keyword evidence="7" id="KW-1133">Transmembrane helix</keyword>
<evidence type="ECO:0000313" key="10">
    <source>
        <dbReference type="Proteomes" id="UP000593567"/>
    </source>
</evidence>
<keyword evidence="4" id="KW-0732">Signal</keyword>
<keyword evidence="7" id="KW-0472">Membrane</keyword>
<gene>
    <name evidence="9" type="ORF">EB796_010621</name>
</gene>
<keyword evidence="10" id="KW-1185">Reference proteome</keyword>
<dbReference type="AlphaFoldDB" id="A0A7J7JYR2"/>
<dbReference type="GO" id="GO:0005576">
    <property type="term" value="C:extracellular region"/>
    <property type="evidence" value="ECO:0007669"/>
    <property type="project" value="UniProtKB-SubCell"/>
</dbReference>
<dbReference type="Proteomes" id="UP000593567">
    <property type="component" value="Unassembled WGS sequence"/>
</dbReference>